<dbReference type="Pfam" id="PF00583">
    <property type="entry name" value="Acetyltransf_1"/>
    <property type="match status" value="1"/>
</dbReference>
<organism evidence="4 5">
    <name type="scientific">Nocardioides panacis</name>
    <dbReference type="NCBI Taxonomy" id="2849501"/>
    <lineage>
        <taxon>Bacteria</taxon>
        <taxon>Bacillati</taxon>
        <taxon>Actinomycetota</taxon>
        <taxon>Actinomycetes</taxon>
        <taxon>Propionibacteriales</taxon>
        <taxon>Nocardioidaceae</taxon>
        <taxon>Nocardioides</taxon>
    </lineage>
</organism>
<dbReference type="EMBL" id="CP077062">
    <property type="protein sequence ID" value="QWZ09535.1"/>
    <property type="molecule type" value="Genomic_DNA"/>
</dbReference>
<dbReference type="AlphaFoldDB" id="A0A975T0T9"/>
<accession>A0A975T0T9</accession>
<feature type="domain" description="N-acetyltransferase" evidence="3">
    <location>
        <begin position="4"/>
        <end position="161"/>
    </location>
</feature>
<evidence type="ECO:0000313" key="4">
    <source>
        <dbReference type="EMBL" id="QWZ09535.1"/>
    </source>
</evidence>
<reference evidence="4" key="1">
    <citation type="submission" date="2021-06" db="EMBL/GenBank/DDBJ databases">
        <title>Complete genome sequence of Nocardioides sp. G188.</title>
        <authorList>
            <person name="Im W.-T."/>
        </authorList>
    </citation>
    <scope>NUCLEOTIDE SEQUENCE</scope>
    <source>
        <strain evidence="4">G188</strain>
    </source>
</reference>
<evidence type="ECO:0000256" key="1">
    <source>
        <dbReference type="ARBA" id="ARBA00022679"/>
    </source>
</evidence>
<gene>
    <name evidence="4" type="ORF">KRR39_07220</name>
</gene>
<evidence type="ECO:0000259" key="3">
    <source>
        <dbReference type="PROSITE" id="PS51186"/>
    </source>
</evidence>
<evidence type="ECO:0000256" key="2">
    <source>
        <dbReference type="ARBA" id="ARBA00023315"/>
    </source>
</evidence>
<dbReference type="Proteomes" id="UP000683575">
    <property type="component" value="Chromosome"/>
</dbReference>
<dbReference type="RefSeq" id="WP_216941381.1">
    <property type="nucleotide sequence ID" value="NZ_CP077062.1"/>
</dbReference>
<keyword evidence="2" id="KW-0012">Acyltransferase</keyword>
<dbReference type="GO" id="GO:0016747">
    <property type="term" value="F:acyltransferase activity, transferring groups other than amino-acyl groups"/>
    <property type="evidence" value="ECO:0007669"/>
    <property type="project" value="InterPro"/>
</dbReference>
<dbReference type="KEGG" id="nps:KRR39_07220"/>
<dbReference type="InterPro" id="IPR000182">
    <property type="entry name" value="GNAT_dom"/>
</dbReference>
<dbReference type="InterPro" id="IPR050680">
    <property type="entry name" value="YpeA/RimI_acetyltransf"/>
</dbReference>
<evidence type="ECO:0000313" key="5">
    <source>
        <dbReference type="Proteomes" id="UP000683575"/>
    </source>
</evidence>
<dbReference type="PANTHER" id="PTHR43420">
    <property type="entry name" value="ACETYLTRANSFERASE"/>
    <property type="match status" value="1"/>
</dbReference>
<dbReference type="CDD" id="cd04301">
    <property type="entry name" value="NAT_SF"/>
    <property type="match status" value="1"/>
</dbReference>
<keyword evidence="5" id="KW-1185">Reference proteome</keyword>
<name>A0A975T0T9_9ACTN</name>
<dbReference type="PROSITE" id="PS51186">
    <property type="entry name" value="GNAT"/>
    <property type="match status" value="1"/>
</dbReference>
<sequence>MSDLEIHRFTPDDDDDVRASFEISNAVAAADAPWEHPWLPDRFRLFLERGWDGEPPACYLARVDGTPVGDALVFTSERDNTHLAWLWLGILPEHRRRGYGTALFERLVEEVRALGRTSVGTDGWESERALGFAARHGLERKSQAIMRRQHLAELEPGRVRRLYDEAAAAATDYELVRITGRTPPELVDAMVELVSAINDAPTDDLDIEDEVFSPERLAAYEDAALASGNRLYRLVARHRGTGELGGHTVVAVEVQRPEIADQHDTAVAKAHRGHRLGLLLKAGMLLWLAEAEPQVATVDTWNAESNDHMIAVNEALGYRVMGRELQFQKSLVTGR</sequence>
<proteinExistence type="predicted"/>
<keyword evidence="1" id="KW-0808">Transferase</keyword>
<protein>
    <submittedName>
        <fullName evidence="4">GNAT family N-acetyltransferase</fullName>
    </submittedName>
</protein>